<dbReference type="EMBL" id="JABEYB010000001">
    <property type="protein sequence ID" value="NNU74661.1"/>
    <property type="molecule type" value="Genomic_DNA"/>
</dbReference>
<name>A0A7Y3SSP7_9CLOT</name>
<feature type="transmembrane region" description="Helical" evidence="1">
    <location>
        <begin position="14"/>
        <end position="33"/>
    </location>
</feature>
<protein>
    <recommendedName>
        <fullName evidence="4">Cardiolipin synthase N-terminal domain-containing protein</fullName>
    </recommendedName>
</protein>
<keyword evidence="1" id="KW-0472">Membrane</keyword>
<dbReference type="GO" id="GO:0005886">
    <property type="term" value="C:plasma membrane"/>
    <property type="evidence" value="ECO:0007669"/>
    <property type="project" value="UniProtKB-SubCell"/>
</dbReference>
<evidence type="ECO:0000256" key="1">
    <source>
        <dbReference type="SAM" id="Phobius"/>
    </source>
</evidence>
<reference evidence="2 3" key="1">
    <citation type="submission" date="2020-05" db="EMBL/GenBank/DDBJ databases">
        <title>Complete genome of Clostridium estertheticum subspecies estertheticum, isolated from Vacuum packed lamb meat from New Zealand imported to Switzerland.</title>
        <authorList>
            <person name="Wambui J."/>
            <person name="Stevens M.J.A."/>
            <person name="Stephan R."/>
        </authorList>
    </citation>
    <scope>NUCLEOTIDE SEQUENCE [LARGE SCALE GENOMIC DNA]</scope>
    <source>
        <strain evidence="2 3">CEST001</strain>
    </source>
</reference>
<dbReference type="Proteomes" id="UP000531659">
    <property type="component" value="Unassembled WGS sequence"/>
</dbReference>
<sequence length="43" mass="5138">MWVSINSVNNKRSIIWIFVFILLNVVGYLIYYFDGRSLINKID</sequence>
<proteinExistence type="predicted"/>
<gene>
    <name evidence="2" type="ORF">HLQ16_01715</name>
</gene>
<accession>A0A7Y3SSP7</accession>
<organism evidence="2 3">
    <name type="scientific">Clostridium estertheticum</name>
    <dbReference type="NCBI Taxonomy" id="238834"/>
    <lineage>
        <taxon>Bacteria</taxon>
        <taxon>Bacillati</taxon>
        <taxon>Bacillota</taxon>
        <taxon>Clostridia</taxon>
        <taxon>Eubacteriales</taxon>
        <taxon>Clostridiaceae</taxon>
        <taxon>Clostridium</taxon>
    </lineage>
</organism>
<keyword evidence="1" id="KW-0812">Transmembrane</keyword>
<keyword evidence="1" id="KW-1133">Transmembrane helix</keyword>
<dbReference type="AlphaFoldDB" id="A0A7Y3SSP7"/>
<evidence type="ECO:0000313" key="2">
    <source>
        <dbReference type="EMBL" id="NNU74661.1"/>
    </source>
</evidence>
<evidence type="ECO:0000313" key="3">
    <source>
        <dbReference type="Proteomes" id="UP000531659"/>
    </source>
</evidence>
<comment type="caution">
    <text evidence="2">The sequence shown here is derived from an EMBL/GenBank/DDBJ whole genome shotgun (WGS) entry which is preliminary data.</text>
</comment>
<evidence type="ECO:0008006" key="4">
    <source>
        <dbReference type="Google" id="ProtNLM"/>
    </source>
</evidence>